<dbReference type="InterPro" id="IPR050763">
    <property type="entry name" value="ABC_transporter_ATP-binding"/>
</dbReference>
<name>A0ABS3VS58_MICEH</name>
<comment type="subcellular location">
    <subcellularLocation>
        <location evidence="1">Cell membrane</location>
        <topology evidence="1">Peripheral membrane protein</topology>
    </subcellularLocation>
</comment>
<dbReference type="CDD" id="cd03230">
    <property type="entry name" value="ABC_DR_subfamily_A"/>
    <property type="match status" value="1"/>
</dbReference>
<evidence type="ECO:0000256" key="4">
    <source>
        <dbReference type="ARBA" id="ARBA00022840"/>
    </source>
</evidence>
<keyword evidence="2" id="KW-0813">Transport</keyword>
<dbReference type="InterPro" id="IPR017871">
    <property type="entry name" value="ABC_transporter-like_CS"/>
</dbReference>
<keyword evidence="9" id="KW-1185">Reference proteome</keyword>
<evidence type="ECO:0000259" key="7">
    <source>
        <dbReference type="PROSITE" id="PS50893"/>
    </source>
</evidence>
<evidence type="ECO:0000313" key="9">
    <source>
        <dbReference type="Proteomes" id="UP000823521"/>
    </source>
</evidence>
<dbReference type="PANTHER" id="PTHR42711">
    <property type="entry name" value="ABC TRANSPORTER ATP-BINDING PROTEIN"/>
    <property type="match status" value="1"/>
</dbReference>
<dbReference type="EMBL" id="WVUH01000119">
    <property type="protein sequence ID" value="MBO4207374.1"/>
    <property type="molecule type" value="Genomic_DNA"/>
</dbReference>
<dbReference type="GO" id="GO:0005524">
    <property type="term" value="F:ATP binding"/>
    <property type="evidence" value="ECO:0007669"/>
    <property type="project" value="UniProtKB-KW"/>
</dbReference>
<sequence>MADRGRAGNSNSALATIDPDNSVPDPVEVTAPAAVTVDTPADAGPPALALTGLTKRYGDVLAVAGIDLTIPAGQVVALLGPNGAGKSTTVDMLLGLTRPDAGEVRVYGDTPRGAVVKGRIGAMLQDAHLLEDSTVFETVHMIASLHHRPLPVMEALRLAGVADLAQRRCTKLSGGQKQRVRFAIALVSNPDLLVLDEPTAAMDVSARRAFWDSMREFTTKGKTVLFATHYLAEAEEFADRVVFMRSGRISADGSVAEIKALVSNRIIKTCLPGADPQALAALPGVASVDIRADLVELACSDSDAAIRALTARHPEARDIEIRAAGLEEAFLALTRSTPDQ</sequence>
<dbReference type="RefSeq" id="WP_208814271.1">
    <property type="nucleotide sequence ID" value="NZ_WVUH01000119.1"/>
</dbReference>
<dbReference type="SUPFAM" id="SSF52540">
    <property type="entry name" value="P-loop containing nucleoside triphosphate hydrolases"/>
    <property type="match status" value="1"/>
</dbReference>
<dbReference type="Proteomes" id="UP000823521">
    <property type="component" value="Unassembled WGS sequence"/>
</dbReference>
<evidence type="ECO:0000256" key="5">
    <source>
        <dbReference type="ARBA" id="ARBA00023251"/>
    </source>
</evidence>
<dbReference type="InterPro" id="IPR003439">
    <property type="entry name" value="ABC_transporter-like_ATP-bd"/>
</dbReference>
<comment type="caution">
    <text evidence="8">The sequence shown here is derived from an EMBL/GenBank/DDBJ whole genome shotgun (WGS) entry which is preliminary data.</text>
</comment>
<keyword evidence="4 8" id="KW-0067">ATP-binding</keyword>
<dbReference type="InterPro" id="IPR027417">
    <property type="entry name" value="P-loop_NTPase"/>
</dbReference>
<dbReference type="Gene3D" id="3.40.50.300">
    <property type="entry name" value="P-loop containing nucleotide triphosphate hydrolases"/>
    <property type="match status" value="1"/>
</dbReference>
<dbReference type="InterPro" id="IPR003593">
    <property type="entry name" value="AAA+_ATPase"/>
</dbReference>
<feature type="region of interest" description="Disordered" evidence="6">
    <location>
        <begin position="1"/>
        <end position="24"/>
    </location>
</feature>
<dbReference type="SMART" id="SM00382">
    <property type="entry name" value="AAA"/>
    <property type="match status" value="1"/>
</dbReference>
<protein>
    <submittedName>
        <fullName evidence="8">ATP-binding cassette domain-containing protein</fullName>
    </submittedName>
</protein>
<gene>
    <name evidence="8" type="ORF">GSF22_15345</name>
</gene>
<keyword evidence="5" id="KW-0046">Antibiotic resistance</keyword>
<evidence type="ECO:0000256" key="1">
    <source>
        <dbReference type="ARBA" id="ARBA00004202"/>
    </source>
</evidence>
<keyword evidence="3" id="KW-0547">Nucleotide-binding</keyword>
<reference evidence="8 9" key="1">
    <citation type="submission" date="2019-12" db="EMBL/GenBank/DDBJ databases">
        <title>Whole genome sequencing of endophytic Actinobacterium Micromonospora sp. MPMI6T.</title>
        <authorList>
            <person name="Evv R."/>
            <person name="Podile A.R."/>
        </authorList>
    </citation>
    <scope>NUCLEOTIDE SEQUENCE [LARGE SCALE GENOMIC DNA]</scope>
    <source>
        <strain evidence="8 9">MPMI6</strain>
    </source>
</reference>
<dbReference type="PROSITE" id="PS00211">
    <property type="entry name" value="ABC_TRANSPORTER_1"/>
    <property type="match status" value="1"/>
</dbReference>
<dbReference type="PANTHER" id="PTHR42711:SF17">
    <property type="entry name" value="ABC TRANSPORTER ATP-BINDING PROTEIN"/>
    <property type="match status" value="1"/>
</dbReference>
<evidence type="ECO:0000256" key="6">
    <source>
        <dbReference type="SAM" id="MobiDB-lite"/>
    </source>
</evidence>
<proteinExistence type="predicted"/>
<dbReference type="Pfam" id="PF00005">
    <property type="entry name" value="ABC_tran"/>
    <property type="match status" value="1"/>
</dbReference>
<organism evidence="8 9">
    <name type="scientific">Micromonospora echinofusca</name>
    <dbReference type="NCBI Taxonomy" id="47858"/>
    <lineage>
        <taxon>Bacteria</taxon>
        <taxon>Bacillati</taxon>
        <taxon>Actinomycetota</taxon>
        <taxon>Actinomycetes</taxon>
        <taxon>Micromonosporales</taxon>
        <taxon>Micromonosporaceae</taxon>
        <taxon>Micromonospora</taxon>
    </lineage>
</organism>
<evidence type="ECO:0000256" key="3">
    <source>
        <dbReference type="ARBA" id="ARBA00022741"/>
    </source>
</evidence>
<evidence type="ECO:0000313" key="8">
    <source>
        <dbReference type="EMBL" id="MBO4207374.1"/>
    </source>
</evidence>
<feature type="domain" description="ABC transporter" evidence="7">
    <location>
        <begin position="48"/>
        <end position="271"/>
    </location>
</feature>
<dbReference type="PROSITE" id="PS50893">
    <property type="entry name" value="ABC_TRANSPORTER_2"/>
    <property type="match status" value="1"/>
</dbReference>
<evidence type="ECO:0000256" key="2">
    <source>
        <dbReference type="ARBA" id="ARBA00022448"/>
    </source>
</evidence>
<accession>A0ABS3VS58</accession>